<evidence type="ECO:0000256" key="2">
    <source>
        <dbReference type="ARBA" id="ARBA00022679"/>
    </source>
</evidence>
<protein>
    <recommendedName>
        <fullName evidence="8">4'-phosphopantetheinyl transferase domain-containing protein</fullName>
    </recommendedName>
</protein>
<dbReference type="STRING" id="65357.A0A024GUQ8"/>
<keyword evidence="6" id="KW-0443">Lipid metabolism</keyword>
<dbReference type="Gene3D" id="3.90.470.20">
    <property type="entry name" value="4'-phosphopantetheinyl transferase domain"/>
    <property type="match status" value="1"/>
</dbReference>
<dbReference type="GO" id="GO:0006633">
    <property type="term" value="P:fatty acid biosynthetic process"/>
    <property type="evidence" value="ECO:0007669"/>
    <property type="project" value="UniProtKB-KW"/>
</dbReference>
<feature type="domain" description="4'-phosphopantetheinyl transferase" evidence="8">
    <location>
        <begin position="6"/>
        <end position="124"/>
    </location>
</feature>
<evidence type="ECO:0000259" key="8">
    <source>
        <dbReference type="Pfam" id="PF01648"/>
    </source>
</evidence>
<evidence type="ECO:0000313" key="9">
    <source>
        <dbReference type="EMBL" id="CCI50522.1"/>
    </source>
</evidence>
<dbReference type="InterPro" id="IPR004568">
    <property type="entry name" value="Ppantetheine-prot_Trfase_dom"/>
</dbReference>
<sequence>MMQIFGIGIDIAYVPRFIKIFERYGERFLKRAYHKNEIKEFHHKSTRSKAHFLASRWAVKEAVYKAFQHHRISFPEIRVVSSANGIQKCAPQLKFHGHLESLARSMHIVEPKVSISHDHEYAIAYVILQQQNKAN</sequence>
<organism evidence="9 10">
    <name type="scientific">Albugo candida</name>
    <dbReference type="NCBI Taxonomy" id="65357"/>
    <lineage>
        <taxon>Eukaryota</taxon>
        <taxon>Sar</taxon>
        <taxon>Stramenopiles</taxon>
        <taxon>Oomycota</taxon>
        <taxon>Peronosporomycetes</taxon>
        <taxon>Albuginales</taxon>
        <taxon>Albuginaceae</taxon>
        <taxon>Albugo</taxon>
    </lineage>
</organism>
<dbReference type="NCBIfam" id="TIGR00516">
    <property type="entry name" value="acpS"/>
    <property type="match status" value="1"/>
</dbReference>
<keyword evidence="4" id="KW-0276">Fatty acid metabolism</keyword>
<keyword evidence="1" id="KW-0444">Lipid biosynthesis</keyword>
<evidence type="ECO:0000256" key="7">
    <source>
        <dbReference type="ARBA" id="ARBA00023160"/>
    </source>
</evidence>
<dbReference type="OrthoDB" id="15433at2759"/>
<dbReference type="EMBL" id="CAIX01000545">
    <property type="protein sequence ID" value="CCI50522.1"/>
    <property type="molecule type" value="Genomic_DNA"/>
</dbReference>
<keyword evidence="3" id="KW-0479">Metal-binding</keyword>
<dbReference type="HAMAP" id="MF_00101">
    <property type="entry name" value="AcpS"/>
    <property type="match status" value="1"/>
</dbReference>
<dbReference type="InterPro" id="IPR008278">
    <property type="entry name" value="4-PPantetheinyl_Trfase_dom"/>
</dbReference>
<evidence type="ECO:0000256" key="3">
    <source>
        <dbReference type="ARBA" id="ARBA00022723"/>
    </source>
</evidence>
<keyword evidence="10" id="KW-1185">Reference proteome</keyword>
<evidence type="ECO:0000256" key="4">
    <source>
        <dbReference type="ARBA" id="ARBA00022832"/>
    </source>
</evidence>
<proteinExistence type="inferred from homology"/>
<keyword evidence="7" id="KW-0275">Fatty acid biosynthesis</keyword>
<evidence type="ECO:0000256" key="1">
    <source>
        <dbReference type="ARBA" id="ARBA00022516"/>
    </source>
</evidence>
<keyword evidence="5" id="KW-0460">Magnesium</keyword>
<dbReference type="InterPro" id="IPR002582">
    <property type="entry name" value="ACPS"/>
</dbReference>
<evidence type="ECO:0000256" key="5">
    <source>
        <dbReference type="ARBA" id="ARBA00022842"/>
    </source>
</evidence>
<gene>
    <name evidence="9" type="ORF">BN9_123630</name>
</gene>
<dbReference type="GO" id="GO:0008897">
    <property type="term" value="F:holo-[acyl-carrier-protein] synthase activity"/>
    <property type="evidence" value="ECO:0007669"/>
    <property type="project" value="InterPro"/>
</dbReference>
<evidence type="ECO:0000256" key="6">
    <source>
        <dbReference type="ARBA" id="ARBA00023098"/>
    </source>
</evidence>
<dbReference type="Pfam" id="PF01648">
    <property type="entry name" value="ACPS"/>
    <property type="match status" value="1"/>
</dbReference>
<reference evidence="9 10" key="1">
    <citation type="submission" date="2012-05" db="EMBL/GenBank/DDBJ databases">
        <title>Recombination and specialization in a pathogen metapopulation.</title>
        <authorList>
            <person name="Gardiner A."/>
            <person name="Kemen E."/>
            <person name="Schultz-Larsen T."/>
            <person name="MacLean D."/>
            <person name="Van Oosterhout C."/>
            <person name="Jones J.D.G."/>
        </authorList>
    </citation>
    <scope>NUCLEOTIDE SEQUENCE [LARGE SCALE GENOMIC DNA]</scope>
    <source>
        <strain evidence="9 10">Ac Nc2</strain>
    </source>
</reference>
<dbReference type="SUPFAM" id="SSF56214">
    <property type="entry name" value="4'-phosphopantetheinyl transferase"/>
    <property type="match status" value="1"/>
</dbReference>
<dbReference type="Proteomes" id="UP000053237">
    <property type="component" value="Unassembled WGS sequence"/>
</dbReference>
<evidence type="ECO:0000313" key="10">
    <source>
        <dbReference type="Proteomes" id="UP000053237"/>
    </source>
</evidence>
<accession>A0A024GUQ8</accession>
<comment type="caution">
    <text evidence="9">The sequence shown here is derived from an EMBL/GenBank/DDBJ whole genome shotgun (WGS) entry which is preliminary data.</text>
</comment>
<name>A0A024GUQ8_9STRA</name>
<dbReference type="GO" id="GO:0000287">
    <property type="term" value="F:magnesium ion binding"/>
    <property type="evidence" value="ECO:0007669"/>
    <property type="project" value="InterPro"/>
</dbReference>
<dbReference type="InterPro" id="IPR037143">
    <property type="entry name" value="4-PPantetheinyl_Trfase_dom_sf"/>
</dbReference>
<dbReference type="NCBIfam" id="TIGR00556">
    <property type="entry name" value="pantethn_trn"/>
    <property type="match status" value="1"/>
</dbReference>
<dbReference type="InParanoid" id="A0A024GUQ8"/>
<keyword evidence="2" id="KW-0808">Transferase</keyword>
<dbReference type="AlphaFoldDB" id="A0A024GUQ8"/>